<dbReference type="Gene3D" id="3.40.50.720">
    <property type="entry name" value="NAD(P)-binding Rossmann-like Domain"/>
    <property type="match status" value="1"/>
</dbReference>
<evidence type="ECO:0000313" key="4">
    <source>
        <dbReference type="EMBL" id="EKX40616.1"/>
    </source>
</evidence>
<reference evidence="4 6" key="1">
    <citation type="journal article" date="2012" name="Nature">
        <title>Algal genomes reveal evolutionary mosaicism and the fate of nucleomorphs.</title>
        <authorList>
            <consortium name="DOE Joint Genome Institute"/>
            <person name="Curtis B.A."/>
            <person name="Tanifuji G."/>
            <person name="Burki F."/>
            <person name="Gruber A."/>
            <person name="Irimia M."/>
            <person name="Maruyama S."/>
            <person name="Arias M.C."/>
            <person name="Ball S.G."/>
            <person name="Gile G.H."/>
            <person name="Hirakawa Y."/>
            <person name="Hopkins J.F."/>
            <person name="Kuo A."/>
            <person name="Rensing S.A."/>
            <person name="Schmutz J."/>
            <person name="Symeonidi A."/>
            <person name="Elias M."/>
            <person name="Eveleigh R.J."/>
            <person name="Herman E.K."/>
            <person name="Klute M.J."/>
            <person name="Nakayama T."/>
            <person name="Obornik M."/>
            <person name="Reyes-Prieto A."/>
            <person name="Armbrust E.V."/>
            <person name="Aves S.J."/>
            <person name="Beiko R.G."/>
            <person name="Coutinho P."/>
            <person name="Dacks J.B."/>
            <person name="Durnford D.G."/>
            <person name="Fast N.M."/>
            <person name="Green B.R."/>
            <person name="Grisdale C.J."/>
            <person name="Hempel F."/>
            <person name="Henrissat B."/>
            <person name="Hoppner M.P."/>
            <person name="Ishida K."/>
            <person name="Kim E."/>
            <person name="Koreny L."/>
            <person name="Kroth P.G."/>
            <person name="Liu Y."/>
            <person name="Malik S.B."/>
            <person name="Maier U.G."/>
            <person name="McRose D."/>
            <person name="Mock T."/>
            <person name="Neilson J.A."/>
            <person name="Onodera N.T."/>
            <person name="Poole A.M."/>
            <person name="Pritham E.J."/>
            <person name="Richards T.A."/>
            <person name="Rocap G."/>
            <person name="Roy S.W."/>
            <person name="Sarai C."/>
            <person name="Schaack S."/>
            <person name="Shirato S."/>
            <person name="Slamovits C.H."/>
            <person name="Spencer D.F."/>
            <person name="Suzuki S."/>
            <person name="Worden A.Z."/>
            <person name="Zauner S."/>
            <person name="Barry K."/>
            <person name="Bell C."/>
            <person name="Bharti A.K."/>
            <person name="Crow J.A."/>
            <person name="Grimwood J."/>
            <person name="Kramer R."/>
            <person name="Lindquist E."/>
            <person name="Lucas S."/>
            <person name="Salamov A."/>
            <person name="McFadden G.I."/>
            <person name="Lane C.E."/>
            <person name="Keeling P.J."/>
            <person name="Gray M.W."/>
            <person name="Grigoriev I.V."/>
            <person name="Archibald J.M."/>
        </authorList>
    </citation>
    <scope>NUCLEOTIDE SEQUENCE</scope>
    <source>
        <strain evidence="4 6">CCMP2712</strain>
    </source>
</reference>
<proteinExistence type="inferred from homology"/>
<dbReference type="KEGG" id="gtt:GUITHDRAFT_164650"/>
<dbReference type="Pfam" id="PF01408">
    <property type="entry name" value="GFO_IDH_MocA"/>
    <property type="match status" value="1"/>
</dbReference>
<dbReference type="GO" id="GO:0000166">
    <property type="term" value="F:nucleotide binding"/>
    <property type="evidence" value="ECO:0007669"/>
    <property type="project" value="InterPro"/>
</dbReference>
<accession>L1IWJ9</accession>
<dbReference type="RefSeq" id="XP_005827596.1">
    <property type="nucleotide sequence ID" value="XM_005827539.1"/>
</dbReference>
<sequence length="332" mass="37261">MKWIVEDDENLIKEAKATLESMKIKEAKVVPSSQYTDVLNDKSVRIGEYWCNHASRDLLNVILAVIISGPVVDRPRRASEALKAHKDVLCDRPIAMTIDSARELFALGRRQKQVLMTLLPGRPGKSFSAVVMSLFSSASKIVCERVIPDGYKHPLLDKKINPSDPSVEAMFIDTILHDCFAVNFCMCMRPTEVSSCLVSGKEHKAEITVLYPNGCVYTIFTALGLESVDTQSFSLSGERLVEMRRVDHMHVFQHEITQDKHQESKVLRFTQEYEAARADALEQMYAASSGAKAIASRVRPQLIEQNVVDCLRIAQACTKALRTGQTVPIEYW</sequence>
<dbReference type="PANTHER" id="PTHR43708">
    <property type="entry name" value="CONSERVED EXPRESSED OXIDOREDUCTASE (EUROFUNG)"/>
    <property type="match status" value="1"/>
</dbReference>
<evidence type="ECO:0000259" key="3">
    <source>
        <dbReference type="Pfam" id="PF01408"/>
    </source>
</evidence>
<dbReference type="GO" id="GO:0016491">
    <property type="term" value="F:oxidoreductase activity"/>
    <property type="evidence" value="ECO:0007669"/>
    <property type="project" value="UniProtKB-KW"/>
</dbReference>
<gene>
    <name evidence="4" type="ORF">GUITHDRAFT_164650</name>
</gene>
<dbReference type="InterPro" id="IPR036291">
    <property type="entry name" value="NAD(P)-bd_dom_sf"/>
</dbReference>
<evidence type="ECO:0000256" key="2">
    <source>
        <dbReference type="ARBA" id="ARBA00023002"/>
    </source>
</evidence>
<organism evidence="4">
    <name type="scientific">Guillardia theta (strain CCMP2712)</name>
    <name type="common">Cryptophyte</name>
    <dbReference type="NCBI Taxonomy" id="905079"/>
    <lineage>
        <taxon>Eukaryota</taxon>
        <taxon>Cryptophyceae</taxon>
        <taxon>Pyrenomonadales</taxon>
        <taxon>Geminigeraceae</taxon>
        <taxon>Guillardia</taxon>
    </lineage>
</organism>
<reference evidence="5" key="3">
    <citation type="submission" date="2015-06" db="UniProtKB">
        <authorList>
            <consortium name="EnsemblProtists"/>
        </authorList>
    </citation>
    <scope>IDENTIFICATION</scope>
</reference>
<dbReference type="AlphaFoldDB" id="L1IWJ9"/>
<protein>
    <recommendedName>
        <fullName evidence="3">Gfo/Idh/MocA-like oxidoreductase N-terminal domain-containing protein</fullName>
    </recommendedName>
</protein>
<dbReference type="Proteomes" id="UP000011087">
    <property type="component" value="Unassembled WGS sequence"/>
</dbReference>
<reference evidence="6" key="2">
    <citation type="submission" date="2012-11" db="EMBL/GenBank/DDBJ databases">
        <authorList>
            <person name="Kuo A."/>
            <person name="Curtis B.A."/>
            <person name="Tanifuji G."/>
            <person name="Burki F."/>
            <person name="Gruber A."/>
            <person name="Irimia M."/>
            <person name="Maruyama S."/>
            <person name="Arias M.C."/>
            <person name="Ball S.G."/>
            <person name="Gile G.H."/>
            <person name="Hirakawa Y."/>
            <person name="Hopkins J.F."/>
            <person name="Rensing S.A."/>
            <person name="Schmutz J."/>
            <person name="Symeonidi A."/>
            <person name="Elias M."/>
            <person name="Eveleigh R.J."/>
            <person name="Herman E.K."/>
            <person name="Klute M.J."/>
            <person name="Nakayama T."/>
            <person name="Obornik M."/>
            <person name="Reyes-Prieto A."/>
            <person name="Armbrust E.V."/>
            <person name="Aves S.J."/>
            <person name="Beiko R.G."/>
            <person name="Coutinho P."/>
            <person name="Dacks J.B."/>
            <person name="Durnford D.G."/>
            <person name="Fast N.M."/>
            <person name="Green B.R."/>
            <person name="Grisdale C."/>
            <person name="Hempe F."/>
            <person name="Henrissat B."/>
            <person name="Hoppner M.P."/>
            <person name="Ishida K.-I."/>
            <person name="Kim E."/>
            <person name="Koreny L."/>
            <person name="Kroth P.G."/>
            <person name="Liu Y."/>
            <person name="Malik S.-B."/>
            <person name="Maier U.G."/>
            <person name="McRose D."/>
            <person name="Mock T."/>
            <person name="Neilson J.A."/>
            <person name="Onodera N.T."/>
            <person name="Poole A.M."/>
            <person name="Pritham E.J."/>
            <person name="Richards T.A."/>
            <person name="Rocap G."/>
            <person name="Roy S.W."/>
            <person name="Sarai C."/>
            <person name="Schaack S."/>
            <person name="Shirato S."/>
            <person name="Slamovits C.H."/>
            <person name="Spencer D.F."/>
            <person name="Suzuki S."/>
            <person name="Worden A.Z."/>
            <person name="Zauner S."/>
            <person name="Barry K."/>
            <person name="Bell C."/>
            <person name="Bharti A.K."/>
            <person name="Crow J.A."/>
            <person name="Grimwood J."/>
            <person name="Kramer R."/>
            <person name="Lindquist E."/>
            <person name="Lucas S."/>
            <person name="Salamov A."/>
            <person name="McFadden G.I."/>
            <person name="Lane C.E."/>
            <person name="Keeling P.J."/>
            <person name="Gray M.W."/>
            <person name="Grigoriev I.V."/>
            <person name="Archibald J.M."/>
        </authorList>
    </citation>
    <scope>NUCLEOTIDE SEQUENCE</scope>
    <source>
        <strain evidence="6">CCMP2712</strain>
    </source>
</reference>
<evidence type="ECO:0000313" key="5">
    <source>
        <dbReference type="EnsemblProtists" id="EKX40616"/>
    </source>
</evidence>
<dbReference type="InterPro" id="IPR000683">
    <property type="entry name" value="Gfo/Idh/MocA-like_OxRdtase_N"/>
</dbReference>
<dbReference type="EMBL" id="JH993030">
    <property type="protein sequence ID" value="EKX40616.1"/>
    <property type="molecule type" value="Genomic_DNA"/>
</dbReference>
<dbReference type="SUPFAM" id="SSF51735">
    <property type="entry name" value="NAD(P)-binding Rossmann-fold domains"/>
    <property type="match status" value="1"/>
</dbReference>
<dbReference type="GeneID" id="17297245"/>
<dbReference type="PaxDb" id="55529-EKX40616"/>
<dbReference type="EnsemblProtists" id="EKX40616">
    <property type="protein sequence ID" value="EKX40616"/>
    <property type="gene ID" value="GUITHDRAFT_164650"/>
</dbReference>
<keyword evidence="6" id="KW-1185">Reference proteome</keyword>
<keyword evidence="2" id="KW-0560">Oxidoreductase</keyword>
<name>L1IWJ9_GUITC</name>
<dbReference type="Gene3D" id="3.30.360.10">
    <property type="entry name" value="Dihydrodipicolinate Reductase, domain 2"/>
    <property type="match status" value="1"/>
</dbReference>
<evidence type="ECO:0000313" key="6">
    <source>
        <dbReference type="Proteomes" id="UP000011087"/>
    </source>
</evidence>
<dbReference type="InterPro" id="IPR051317">
    <property type="entry name" value="Gfo/Idh/MocA_oxidoreduct"/>
</dbReference>
<evidence type="ECO:0000256" key="1">
    <source>
        <dbReference type="ARBA" id="ARBA00010928"/>
    </source>
</evidence>
<comment type="similarity">
    <text evidence="1">Belongs to the Gfo/Idh/MocA family.</text>
</comment>
<dbReference type="OrthoDB" id="64915at2759"/>
<feature type="domain" description="Gfo/Idh/MocA-like oxidoreductase N-terminal" evidence="3">
    <location>
        <begin position="50"/>
        <end position="116"/>
    </location>
</feature>
<dbReference type="HOGENOM" id="CLU_837975_0_0_1"/>
<dbReference type="PANTHER" id="PTHR43708:SF5">
    <property type="entry name" value="CONSERVED EXPRESSED OXIDOREDUCTASE (EUROFUNG)-RELATED"/>
    <property type="match status" value="1"/>
</dbReference>